<comment type="caution">
    <text evidence="13">The sequence shown here is derived from an EMBL/GenBank/DDBJ whole genome shotgun (WGS) entry which is preliminary data.</text>
</comment>
<evidence type="ECO:0000256" key="1">
    <source>
        <dbReference type="ARBA" id="ARBA00022448"/>
    </source>
</evidence>
<evidence type="ECO:0000256" key="9">
    <source>
        <dbReference type="ARBA" id="ARBA00023136"/>
    </source>
</evidence>
<comment type="subunit">
    <text evidence="10">The complex is composed of six subunits: RnfA, RnfB, RnfC, RnfD, RnfE and RnfG.</text>
</comment>
<keyword evidence="10" id="KW-1003">Cell membrane</keyword>
<dbReference type="PROSITE" id="PS51656">
    <property type="entry name" value="4FE4S"/>
    <property type="match status" value="1"/>
</dbReference>
<dbReference type="GO" id="GO:0005886">
    <property type="term" value="C:plasma membrane"/>
    <property type="evidence" value="ECO:0007669"/>
    <property type="project" value="UniProtKB-SubCell"/>
</dbReference>
<feature type="binding site" evidence="10">
    <location>
        <position position="177"/>
    </location>
    <ligand>
        <name>[4Fe-4S] cluster</name>
        <dbReference type="ChEBI" id="CHEBI:49883"/>
        <label>3</label>
    </ligand>
</feature>
<feature type="binding site" evidence="10">
    <location>
        <position position="75"/>
    </location>
    <ligand>
        <name>[4Fe-4S] cluster</name>
        <dbReference type="ChEBI" id="CHEBI:49883"/>
        <label>1</label>
    </ligand>
</feature>
<feature type="binding site" evidence="10">
    <location>
        <position position="138"/>
    </location>
    <ligand>
        <name>[4Fe-4S] cluster</name>
        <dbReference type="ChEBI" id="CHEBI:49883"/>
        <label>2</label>
    </ligand>
</feature>
<dbReference type="PROSITE" id="PS51379">
    <property type="entry name" value="4FE4S_FER_2"/>
    <property type="match status" value="3"/>
</dbReference>
<evidence type="ECO:0000256" key="2">
    <source>
        <dbReference type="ARBA" id="ARBA00022485"/>
    </source>
</evidence>
<dbReference type="InterPro" id="IPR007202">
    <property type="entry name" value="4Fe-4S_dom"/>
</dbReference>
<dbReference type="RefSeq" id="WP_270597274.1">
    <property type="nucleotide sequence ID" value="NZ_JAQESC010000003.1"/>
</dbReference>
<feature type="binding site" evidence="10">
    <location>
        <position position="53"/>
    </location>
    <ligand>
        <name>[4Fe-4S] cluster</name>
        <dbReference type="ChEBI" id="CHEBI:49883"/>
        <label>1</label>
    </ligand>
</feature>
<feature type="domain" description="4Fe-4S ferredoxin-type" evidence="11">
    <location>
        <begin position="206"/>
        <end position="235"/>
    </location>
</feature>
<gene>
    <name evidence="10" type="primary">rnfB</name>
    <name evidence="13" type="ORF">P7H43_07070</name>
</gene>
<comment type="function">
    <text evidence="10">Part of a membrane-bound complex that couples electron transfer with translocation of ions across the membrane.</text>
</comment>
<comment type="cofactor">
    <cofactor evidence="10">
        <name>[4Fe-4S] cluster</name>
        <dbReference type="ChEBI" id="CHEBI:49883"/>
    </cofactor>
    <text evidence="10">Binds 3 [4Fe-4S] clusters.</text>
</comment>
<dbReference type="Gene3D" id="1.10.15.40">
    <property type="entry name" value="Electron transport complex subunit B, putative Fe-S cluster"/>
    <property type="match status" value="1"/>
</dbReference>
<evidence type="ECO:0000256" key="6">
    <source>
        <dbReference type="ARBA" id="ARBA00022982"/>
    </source>
</evidence>
<keyword evidence="1 10" id="KW-0813">Transport</keyword>
<comment type="similarity">
    <text evidence="10">Belongs to the 4Fe4S bacterial-type ferredoxin family. RnfB subfamily.</text>
</comment>
<dbReference type="Proteomes" id="UP001256711">
    <property type="component" value="Unassembled WGS sequence"/>
</dbReference>
<evidence type="ECO:0000256" key="10">
    <source>
        <dbReference type="HAMAP-Rule" id="MF_00463"/>
    </source>
</evidence>
<dbReference type="HAMAP" id="MF_00463">
    <property type="entry name" value="RsxB_RnfB"/>
    <property type="match status" value="1"/>
</dbReference>
<feature type="region of interest" description="Hydrophobic" evidence="10">
    <location>
        <begin position="1"/>
        <end position="27"/>
    </location>
</feature>
<dbReference type="AlphaFoldDB" id="A0AAW8TZF2"/>
<keyword evidence="4 10" id="KW-0677">Repeat</keyword>
<evidence type="ECO:0000259" key="12">
    <source>
        <dbReference type="PROSITE" id="PS51656"/>
    </source>
</evidence>
<keyword evidence="6 10" id="KW-0249">Electron transport</keyword>
<evidence type="ECO:0000313" key="13">
    <source>
        <dbReference type="EMBL" id="MDT2810240.1"/>
    </source>
</evidence>
<evidence type="ECO:0000256" key="4">
    <source>
        <dbReference type="ARBA" id="ARBA00022737"/>
    </source>
</evidence>
<feature type="binding site" evidence="10">
    <location>
        <position position="142"/>
    </location>
    <ligand>
        <name>[4Fe-4S] cluster</name>
        <dbReference type="ChEBI" id="CHEBI:49883"/>
        <label>2</label>
    </ligand>
</feature>
<feature type="domain" description="4Fe-4S ferredoxin-type" evidence="11">
    <location>
        <begin position="236"/>
        <end position="265"/>
    </location>
</feature>
<dbReference type="PANTHER" id="PTHR43560:SF1">
    <property type="entry name" value="ION-TRANSLOCATING OXIDOREDUCTASE COMPLEX SUBUNIT B"/>
    <property type="match status" value="1"/>
</dbReference>
<dbReference type="Gene3D" id="3.30.70.20">
    <property type="match status" value="2"/>
</dbReference>
<feature type="binding site" evidence="10">
    <location>
        <position position="152"/>
    </location>
    <ligand>
        <name>[4Fe-4S] cluster</name>
        <dbReference type="ChEBI" id="CHEBI:49883"/>
        <label>3</label>
    </ligand>
</feature>
<keyword evidence="7 10" id="KW-0408">Iron</keyword>
<dbReference type="EC" id="7.-.-.-" evidence="10"/>
<dbReference type="InterPro" id="IPR017900">
    <property type="entry name" value="4Fe4S_Fe_S_CS"/>
</dbReference>
<dbReference type="CDD" id="cd10549">
    <property type="entry name" value="MtMvhB_like"/>
    <property type="match status" value="1"/>
</dbReference>
<keyword evidence="3 10" id="KW-0479">Metal-binding</keyword>
<dbReference type="PROSITE" id="PS00198">
    <property type="entry name" value="4FE4S_FER_1"/>
    <property type="match status" value="1"/>
</dbReference>
<dbReference type="SUPFAM" id="SSF54862">
    <property type="entry name" value="4Fe-4S ferredoxins"/>
    <property type="match status" value="2"/>
</dbReference>
<dbReference type="Pfam" id="PF12838">
    <property type="entry name" value="Fer4_7"/>
    <property type="match status" value="1"/>
</dbReference>
<keyword evidence="5 10" id="KW-1278">Translocase</keyword>
<dbReference type="Pfam" id="PF04060">
    <property type="entry name" value="FeS"/>
    <property type="match status" value="1"/>
</dbReference>
<feature type="binding site" evidence="10">
    <location>
        <position position="171"/>
    </location>
    <ligand>
        <name>[4Fe-4S] cluster</name>
        <dbReference type="ChEBI" id="CHEBI:49883"/>
        <label>3</label>
    </ligand>
</feature>
<evidence type="ECO:0000256" key="8">
    <source>
        <dbReference type="ARBA" id="ARBA00023014"/>
    </source>
</evidence>
<feature type="domain" description="4Fe-4S" evidence="12">
    <location>
        <begin position="33"/>
        <end position="92"/>
    </location>
</feature>
<evidence type="ECO:0000256" key="7">
    <source>
        <dbReference type="ARBA" id="ARBA00023004"/>
    </source>
</evidence>
<proteinExistence type="inferred from homology"/>
<feature type="binding site" evidence="10">
    <location>
        <position position="181"/>
    </location>
    <ligand>
        <name>[4Fe-4S] cluster</name>
        <dbReference type="ChEBI" id="CHEBI:49883"/>
        <label>2</label>
    </ligand>
</feature>
<sequence>MFEAIFIPAVLVAGFGLLAGVGLSIATIVFATPVNEKEEQLREVLPGINCGACGFSGCDGYAKALATGSALPNLCSPGGQSVREALAAQLGVEAEELRPTAAFVRCQGSCQVTQKKMDYQGVATCVAANQTFGGPQSCQQGCLGFGDCAVACDYGAITVADGIARVDPTKCVGCEACLAACPKALIAMKPIFASPVVACQNTDRGGSVRKLCEVGCITCKRCVKACPVDAISIENQVAVIDFDKCTNCGACLEACPQDCIVPVLQAAKLSESA</sequence>
<accession>A0AAW8TZF2</accession>
<feature type="binding site" evidence="10">
    <location>
        <position position="50"/>
    </location>
    <ligand>
        <name>[4Fe-4S] cluster</name>
        <dbReference type="ChEBI" id="CHEBI:49883"/>
        <label>1</label>
    </ligand>
</feature>
<dbReference type="GO" id="GO:0046872">
    <property type="term" value="F:metal ion binding"/>
    <property type="evidence" value="ECO:0007669"/>
    <property type="project" value="UniProtKB-KW"/>
</dbReference>
<dbReference type="InterPro" id="IPR010207">
    <property type="entry name" value="Elect_transpt_cplx_RnfB/RsxB"/>
</dbReference>
<dbReference type="Pfam" id="PF12837">
    <property type="entry name" value="Fer4_6"/>
    <property type="match status" value="1"/>
</dbReference>
<dbReference type="GO" id="GO:0022900">
    <property type="term" value="P:electron transport chain"/>
    <property type="evidence" value="ECO:0007669"/>
    <property type="project" value="UniProtKB-UniRule"/>
</dbReference>
<organism evidence="13 14">
    <name type="scientific">Enterococcus asini</name>
    <dbReference type="NCBI Taxonomy" id="57732"/>
    <lineage>
        <taxon>Bacteria</taxon>
        <taxon>Bacillati</taxon>
        <taxon>Bacillota</taxon>
        <taxon>Bacilli</taxon>
        <taxon>Lactobacillales</taxon>
        <taxon>Enterococcaceae</taxon>
        <taxon>Enterococcus</taxon>
    </lineage>
</organism>
<feature type="binding site" evidence="10">
    <location>
        <position position="148"/>
    </location>
    <ligand>
        <name>[4Fe-4S] cluster</name>
        <dbReference type="ChEBI" id="CHEBI:49883"/>
        <label>2</label>
    </ligand>
</feature>
<reference evidence="13" key="1">
    <citation type="submission" date="2023-03" db="EMBL/GenBank/DDBJ databases">
        <authorList>
            <person name="Shen W."/>
            <person name="Cai J."/>
        </authorList>
    </citation>
    <scope>NUCLEOTIDE SEQUENCE</scope>
    <source>
        <strain evidence="13">B226-2</strain>
    </source>
</reference>
<keyword evidence="2 10" id="KW-0004">4Fe-4S</keyword>
<protein>
    <recommendedName>
        <fullName evidence="10">Ion-translocating oxidoreductase complex subunit B</fullName>
        <ecNumber evidence="10">7.-.-.-</ecNumber>
    </recommendedName>
    <alternativeName>
        <fullName evidence="10">Rnf electron transport complex subunit B</fullName>
    </alternativeName>
</protein>
<feature type="binding site" evidence="10">
    <location>
        <position position="58"/>
    </location>
    <ligand>
        <name>[4Fe-4S] cluster</name>
        <dbReference type="ChEBI" id="CHEBI:49883"/>
        <label>1</label>
    </ligand>
</feature>
<comment type="subcellular location">
    <subcellularLocation>
        <location evidence="10">Cell membrane</location>
    </subcellularLocation>
</comment>
<evidence type="ECO:0000259" key="11">
    <source>
        <dbReference type="PROSITE" id="PS51379"/>
    </source>
</evidence>
<name>A0AAW8TZF2_9ENTE</name>
<evidence type="ECO:0000256" key="3">
    <source>
        <dbReference type="ARBA" id="ARBA00022723"/>
    </source>
</evidence>
<dbReference type="GO" id="GO:0051539">
    <property type="term" value="F:4 iron, 4 sulfur cluster binding"/>
    <property type="evidence" value="ECO:0007669"/>
    <property type="project" value="UniProtKB-UniRule"/>
</dbReference>
<feature type="binding site" evidence="10">
    <location>
        <position position="174"/>
    </location>
    <ligand>
        <name>[4Fe-4S] cluster</name>
        <dbReference type="ChEBI" id="CHEBI:49883"/>
        <label>3</label>
    </ligand>
</feature>
<evidence type="ECO:0000256" key="5">
    <source>
        <dbReference type="ARBA" id="ARBA00022967"/>
    </source>
</evidence>
<dbReference type="InterPro" id="IPR050395">
    <property type="entry name" value="4Fe4S_Ferredoxin_RnfB"/>
</dbReference>
<dbReference type="EMBL" id="JARQBJ010000003">
    <property type="protein sequence ID" value="MDT2810240.1"/>
    <property type="molecule type" value="Genomic_DNA"/>
</dbReference>
<keyword evidence="9 10" id="KW-0472">Membrane</keyword>
<keyword evidence="8 10" id="KW-0411">Iron-sulfur</keyword>
<comment type="caution">
    <text evidence="10">Lacks conserved residue(s) required for the propagation of feature annotation.</text>
</comment>
<evidence type="ECO:0000313" key="14">
    <source>
        <dbReference type="Proteomes" id="UP001256711"/>
    </source>
</evidence>
<dbReference type="NCBIfam" id="TIGR01944">
    <property type="entry name" value="rnfB"/>
    <property type="match status" value="1"/>
</dbReference>
<feature type="domain" description="4Fe-4S ferredoxin-type" evidence="11">
    <location>
        <begin position="162"/>
        <end position="191"/>
    </location>
</feature>
<dbReference type="PANTHER" id="PTHR43560">
    <property type="entry name" value="ION-TRANSLOCATING OXIDOREDUCTASE COMPLEX SUBUNIT B"/>
    <property type="match status" value="1"/>
</dbReference>
<dbReference type="InterPro" id="IPR017896">
    <property type="entry name" value="4Fe4S_Fe-S-bd"/>
</dbReference>
<dbReference type="GO" id="GO:0009055">
    <property type="term" value="F:electron transfer activity"/>
    <property type="evidence" value="ECO:0007669"/>
    <property type="project" value="InterPro"/>
</dbReference>